<accession>A0ABV0QLQ0</accession>
<dbReference type="InterPro" id="IPR046351">
    <property type="entry name" value="UTP4"/>
</dbReference>
<sequence length="195" mass="22656">SKQPIHILSPSEDGQWLATANTGCEIHVFNLRKMKLHCSVPAYSSCPTAVFIHPTSCNLVSVHADQQIFEFSLKQKEYTKWSRQLQRQGLHPLWLQRDTPITRVTFNPKNPAHIVLHDTFMFCIIDQSLVRKLILSGFIRFNIILSFRNVFIWFYLLSLFLKQRRSFTIRCSSGVFLTRCVSERATPSRSARTTR</sequence>
<organism evidence="2 3">
    <name type="scientific">Xenoophorus captivus</name>
    <dbReference type="NCBI Taxonomy" id="1517983"/>
    <lineage>
        <taxon>Eukaryota</taxon>
        <taxon>Metazoa</taxon>
        <taxon>Chordata</taxon>
        <taxon>Craniata</taxon>
        <taxon>Vertebrata</taxon>
        <taxon>Euteleostomi</taxon>
        <taxon>Actinopterygii</taxon>
        <taxon>Neopterygii</taxon>
        <taxon>Teleostei</taxon>
        <taxon>Neoteleostei</taxon>
        <taxon>Acanthomorphata</taxon>
        <taxon>Ovalentaria</taxon>
        <taxon>Atherinomorphae</taxon>
        <taxon>Cyprinodontiformes</taxon>
        <taxon>Goodeidae</taxon>
        <taxon>Xenoophorus</taxon>
    </lineage>
</organism>
<comment type="caution">
    <text evidence="2">The sequence shown here is derived from an EMBL/GenBank/DDBJ whole genome shotgun (WGS) entry which is preliminary data.</text>
</comment>
<evidence type="ECO:0008006" key="4">
    <source>
        <dbReference type="Google" id="ProtNLM"/>
    </source>
</evidence>
<evidence type="ECO:0000313" key="2">
    <source>
        <dbReference type="EMBL" id="MEQ2196378.1"/>
    </source>
</evidence>
<dbReference type="SUPFAM" id="SSF50978">
    <property type="entry name" value="WD40 repeat-like"/>
    <property type="match status" value="1"/>
</dbReference>
<keyword evidence="1" id="KW-1133">Transmembrane helix</keyword>
<dbReference type="EMBL" id="JAHRIN010016858">
    <property type="protein sequence ID" value="MEQ2196378.1"/>
    <property type="molecule type" value="Genomic_DNA"/>
</dbReference>
<keyword evidence="1" id="KW-0472">Membrane</keyword>
<keyword evidence="1" id="KW-0812">Transmembrane</keyword>
<feature type="transmembrane region" description="Helical" evidence="1">
    <location>
        <begin position="138"/>
        <end position="161"/>
    </location>
</feature>
<evidence type="ECO:0000313" key="3">
    <source>
        <dbReference type="Proteomes" id="UP001434883"/>
    </source>
</evidence>
<dbReference type="PANTHER" id="PTHR44163">
    <property type="entry name" value="U3 SMALL NUCLEOLAR RNA-ASSOCIATED PROTEIN 4 HOMOLOG"/>
    <property type="match status" value="1"/>
</dbReference>
<evidence type="ECO:0000256" key="1">
    <source>
        <dbReference type="SAM" id="Phobius"/>
    </source>
</evidence>
<keyword evidence="3" id="KW-1185">Reference proteome</keyword>
<dbReference type="Gene3D" id="2.130.10.10">
    <property type="entry name" value="YVTN repeat-like/Quinoprotein amine dehydrogenase"/>
    <property type="match status" value="1"/>
</dbReference>
<dbReference type="Proteomes" id="UP001434883">
    <property type="component" value="Unassembled WGS sequence"/>
</dbReference>
<gene>
    <name evidence="2" type="ORF">XENOCAPTIV_023253</name>
</gene>
<feature type="non-terminal residue" evidence="2">
    <location>
        <position position="1"/>
    </location>
</feature>
<dbReference type="InterPro" id="IPR015943">
    <property type="entry name" value="WD40/YVTN_repeat-like_dom_sf"/>
</dbReference>
<name>A0ABV0QLQ0_9TELE</name>
<dbReference type="PANTHER" id="PTHR44163:SF1">
    <property type="entry name" value="U3 SMALL NUCLEOLAR RNA-ASSOCIATED PROTEIN 4 HOMOLOG"/>
    <property type="match status" value="1"/>
</dbReference>
<dbReference type="InterPro" id="IPR036322">
    <property type="entry name" value="WD40_repeat_dom_sf"/>
</dbReference>
<proteinExistence type="predicted"/>
<protein>
    <recommendedName>
        <fullName evidence="4">Cirhin</fullName>
    </recommendedName>
</protein>
<reference evidence="2 3" key="1">
    <citation type="submission" date="2021-06" db="EMBL/GenBank/DDBJ databases">
        <authorList>
            <person name="Palmer J.M."/>
        </authorList>
    </citation>
    <scope>NUCLEOTIDE SEQUENCE [LARGE SCALE GENOMIC DNA]</scope>
    <source>
        <strain evidence="2 3">XC_2019</strain>
        <tissue evidence="2">Muscle</tissue>
    </source>
</reference>